<proteinExistence type="predicted"/>
<dbReference type="EMBL" id="CADCTM010000947">
    <property type="protein sequence ID" value="CAA9308751.1"/>
    <property type="molecule type" value="Genomic_DNA"/>
</dbReference>
<name>A0A6J4KKL1_9CYAN</name>
<gene>
    <name evidence="1" type="ORF">AVDCRST_MAG92-5667</name>
</gene>
<dbReference type="AlphaFoldDB" id="A0A6J4KKL1"/>
<accession>A0A6J4KKL1</accession>
<organism evidence="1">
    <name type="scientific">uncultured Coleofasciculus sp</name>
    <dbReference type="NCBI Taxonomy" id="1267456"/>
    <lineage>
        <taxon>Bacteria</taxon>
        <taxon>Bacillati</taxon>
        <taxon>Cyanobacteriota</taxon>
        <taxon>Cyanophyceae</taxon>
        <taxon>Coleofasciculales</taxon>
        <taxon>Coleofasciculaceae</taxon>
        <taxon>Coleofasciculus</taxon>
        <taxon>environmental samples</taxon>
    </lineage>
</organism>
<reference evidence="1" key="1">
    <citation type="submission" date="2020-02" db="EMBL/GenBank/DDBJ databases">
        <authorList>
            <person name="Meier V. D."/>
        </authorList>
    </citation>
    <scope>NUCLEOTIDE SEQUENCE</scope>
    <source>
        <strain evidence="1">AVDCRST_MAG92</strain>
    </source>
</reference>
<evidence type="ECO:0000313" key="1">
    <source>
        <dbReference type="EMBL" id="CAA9308751.1"/>
    </source>
</evidence>
<sequence length="158" mass="18176">MDNNTLPHPRQLDLPAVDCEPTLENLYVTYEFVSPATGMPNAFSFYTFCQAIRLCHTGDGTETLGKWLFGAMEVLRHNQAHPEDELFDISEMPNIDDVLLLSEWKNEADAAIMNYWTTYVATFDAKLPDDFMPDIRKMLHYFFLKLVMGDKYIAPNVL</sequence>
<protein>
    <submittedName>
        <fullName evidence="1">Uncharacterized protein</fullName>
    </submittedName>
</protein>